<reference evidence="2" key="1">
    <citation type="submission" date="2023-10" db="EMBL/GenBank/DDBJ databases">
        <authorList>
            <person name="Chen Y."/>
            <person name="Shah S."/>
            <person name="Dougan E. K."/>
            <person name="Thang M."/>
            <person name="Chan C."/>
        </authorList>
    </citation>
    <scope>NUCLEOTIDE SEQUENCE [LARGE SCALE GENOMIC DNA]</scope>
</reference>
<feature type="signal peptide" evidence="1">
    <location>
        <begin position="1"/>
        <end position="20"/>
    </location>
</feature>
<dbReference type="Proteomes" id="UP001189429">
    <property type="component" value="Unassembled WGS sequence"/>
</dbReference>
<gene>
    <name evidence="2" type="ORF">PCOR1329_LOCUS73451</name>
</gene>
<comment type="caution">
    <text evidence="2">The sequence shown here is derived from an EMBL/GenBank/DDBJ whole genome shotgun (WGS) entry which is preliminary data.</text>
</comment>
<keyword evidence="3" id="KW-1185">Reference proteome</keyword>
<evidence type="ECO:0000256" key="1">
    <source>
        <dbReference type="SAM" id="SignalP"/>
    </source>
</evidence>
<feature type="chain" id="PRO_5045513700" evidence="1">
    <location>
        <begin position="21"/>
        <end position="220"/>
    </location>
</feature>
<evidence type="ECO:0000313" key="2">
    <source>
        <dbReference type="EMBL" id="CAK0894401.1"/>
    </source>
</evidence>
<name>A0ABN9X4V7_9DINO</name>
<organism evidence="2 3">
    <name type="scientific">Prorocentrum cordatum</name>
    <dbReference type="NCBI Taxonomy" id="2364126"/>
    <lineage>
        <taxon>Eukaryota</taxon>
        <taxon>Sar</taxon>
        <taxon>Alveolata</taxon>
        <taxon>Dinophyceae</taxon>
        <taxon>Prorocentrales</taxon>
        <taxon>Prorocentraceae</taxon>
        <taxon>Prorocentrum</taxon>
    </lineage>
</organism>
<sequence length="220" mass="22128">MALTARASAALALVLAAAGAAPPEGCAAAAEESDGVGLLQAAGRSAQVRSRSDAPGGGWVPRTATCAITDVECGTGCCGVTSTCTADQKCEKMFGDIVDPTPGKVGCPIAFNDHGDDGCCPAATLLGPPETCLELTCENILQYDCGIASGGSPTCTEGGEMPAGADFTMGIKATPKVYRTCTLDGKSCYEYSVNMAGFSITNSTSSPDCGHTSTRTTSTR</sequence>
<keyword evidence="1" id="KW-0732">Signal</keyword>
<proteinExistence type="predicted"/>
<accession>A0ABN9X4V7</accession>
<evidence type="ECO:0000313" key="3">
    <source>
        <dbReference type="Proteomes" id="UP001189429"/>
    </source>
</evidence>
<protein>
    <submittedName>
        <fullName evidence="2">Uncharacterized protein</fullName>
    </submittedName>
</protein>
<dbReference type="EMBL" id="CAUYUJ010019892">
    <property type="protein sequence ID" value="CAK0894401.1"/>
    <property type="molecule type" value="Genomic_DNA"/>
</dbReference>